<sequence length="182" mass="20586">MFLLFVADYAIFCLKDACFSFRIELIVMIALDSIDRNIIRCLRRDGRMTNSRLAVEVGLSQSACLRRVQILEESGVIQGYTAIVGSSDGDEKLVAIVRITLDRQTEEFLNRFEEAVRRHPEVQECYLMTGDADYILRVEAENAASYEIIHKEILSRLPGVARIHSSFAIRTVLLSKAPATRS</sequence>
<keyword evidence="6" id="KW-1185">Reference proteome</keyword>
<evidence type="ECO:0000256" key="3">
    <source>
        <dbReference type="ARBA" id="ARBA00023163"/>
    </source>
</evidence>
<dbReference type="Pfam" id="PF13412">
    <property type="entry name" value="HTH_24"/>
    <property type="match status" value="1"/>
</dbReference>
<protein>
    <submittedName>
        <fullName evidence="5">AsnC family transcriptional regulator</fullName>
    </submittedName>
</protein>
<keyword evidence="3" id="KW-0804">Transcription</keyword>
<dbReference type="InterPro" id="IPR019888">
    <property type="entry name" value="Tscrpt_reg_AsnC-like"/>
</dbReference>
<evidence type="ECO:0000313" key="5">
    <source>
        <dbReference type="EMBL" id="RAK28184.1"/>
    </source>
</evidence>
<dbReference type="InterPro" id="IPR019887">
    <property type="entry name" value="Tscrpt_reg_AsnC/Lrp_C"/>
</dbReference>
<dbReference type="GO" id="GO:0043565">
    <property type="term" value="F:sequence-specific DNA binding"/>
    <property type="evidence" value="ECO:0007669"/>
    <property type="project" value="InterPro"/>
</dbReference>
<proteinExistence type="predicted"/>
<accession>A0A364JV31</accession>
<dbReference type="SUPFAM" id="SSF54909">
    <property type="entry name" value="Dimeric alpha+beta barrel"/>
    <property type="match status" value="1"/>
</dbReference>
<dbReference type="GO" id="GO:0006355">
    <property type="term" value="P:regulation of DNA-templated transcription"/>
    <property type="evidence" value="ECO:0007669"/>
    <property type="project" value="UniProtKB-ARBA"/>
</dbReference>
<dbReference type="CDD" id="cd00090">
    <property type="entry name" value="HTH_ARSR"/>
    <property type="match status" value="1"/>
</dbReference>
<dbReference type="PROSITE" id="PS50956">
    <property type="entry name" value="HTH_ASNC_2"/>
    <property type="match status" value="1"/>
</dbReference>
<keyword evidence="2" id="KW-0238">DNA-binding</keyword>
<dbReference type="GO" id="GO:0043200">
    <property type="term" value="P:response to amino acid"/>
    <property type="evidence" value="ECO:0007669"/>
    <property type="project" value="TreeGrafter"/>
</dbReference>
<feature type="domain" description="HTH asnC-type" evidence="4">
    <location>
        <begin position="31"/>
        <end position="84"/>
    </location>
</feature>
<dbReference type="InterPro" id="IPR036390">
    <property type="entry name" value="WH_DNA-bd_sf"/>
</dbReference>
<dbReference type="PANTHER" id="PTHR30154:SF34">
    <property type="entry name" value="TRANSCRIPTIONAL REGULATOR AZLB"/>
    <property type="match status" value="1"/>
</dbReference>
<dbReference type="Pfam" id="PF01037">
    <property type="entry name" value="AsnC_trans_reg"/>
    <property type="match status" value="1"/>
</dbReference>
<organism evidence="5 6">
    <name type="scientific">Falsochrobactrum ovis</name>
    <dbReference type="NCBI Taxonomy" id="1293442"/>
    <lineage>
        <taxon>Bacteria</taxon>
        <taxon>Pseudomonadati</taxon>
        <taxon>Pseudomonadota</taxon>
        <taxon>Alphaproteobacteria</taxon>
        <taxon>Hyphomicrobiales</taxon>
        <taxon>Brucellaceae</taxon>
        <taxon>Falsochrobactrum</taxon>
    </lineage>
</organism>
<evidence type="ECO:0000313" key="6">
    <source>
        <dbReference type="Proteomes" id="UP000249453"/>
    </source>
</evidence>
<dbReference type="InterPro" id="IPR011008">
    <property type="entry name" value="Dimeric_a/b-barrel"/>
</dbReference>
<dbReference type="PANTHER" id="PTHR30154">
    <property type="entry name" value="LEUCINE-RESPONSIVE REGULATORY PROTEIN"/>
    <property type="match status" value="1"/>
</dbReference>
<evidence type="ECO:0000259" key="4">
    <source>
        <dbReference type="PROSITE" id="PS50956"/>
    </source>
</evidence>
<dbReference type="EMBL" id="QLMK01000007">
    <property type="protein sequence ID" value="RAK28184.1"/>
    <property type="molecule type" value="Genomic_DNA"/>
</dbReference>
<dbReference type="SUPFAM" id="SSF46785">
    <property type="entry name" value="Winged helix' DNA-binding domain"/>
    <property type="match status" value="1"/>
</dbReference>
<evidence type="ECO:0000256" key="1">
    <source>
        <dbReference type="ARBA" id="ARBA00023015"/>
    </source>
</evidence>
<dbReference type="Gene3D" id="1.10.10.10">
    <property type="entry name" value="Winged helix-like DNA-binding domain superfamily/Winged helix DNA-binding domain"/>
    <property type="match status" value="1"/>
</dbReference>
<dbReference type="GO" id="GO:0005829">
    <property type="term" value="C:cytosol"/>
    <property type="evidence" value="ECO:0007669"/>
    <property type="project" value="TreeGrafter"/>
</dbReference>
<dbReference type="Gene3D" id="3.30.70.920">
    <property type="match status" value="1"/>
</dbReference>
<dbReference type="AlphaFoldDB" id="A0A364JV31"/>
<dbReference type="InterPro" id="IPR011991">
    <property type="entry name" value="ArsR-like_HTH"/>
</dbReference>
<dbReference type="SMART" id="SM00344">
    <property type="entry name" value="HTH_ASNC"/>
    <property type="match status" value="1"/>
</dbReference>
<keyword evidence="1" id="KW-0805">Transcription regulation</keyword>
<dbReference type="InterPro" id="IPR036388">
    <property type="entry name" value="WH-like_DNA-bd_sf"/>
</dbReference>
<dbReference type="Proteomes" id="UP000249453">
    <property type="component" value="Unassembled WGS sequence"/>
</dbReference>
<dbReference type="PRINTS" id="PR00033">
    <property type="entry name" value="HTHASNC"/>
</dbReference>
<evidence type="ECO:0000256" key="2">
    <source>
        <dbReference type="ARBA" id="ARBA00023125"/>
    </source>
</evidence>
<dbReference type="InterPro" id="IPR000485">
    <property type="entry name" value="AsnC-type_HTH_dom"/>
</dbReference>
<gene>
    <name evidence="5" type="ORF">C7374_10785</name>
</gene>
<reference evidence="5 6" key="1">
    <citation type="submission" date="2018-06" db="EMBL/GenBank/DDBJ databases">
        <title>Genomic Encyclopedia of Type Strains, Phase IV (KMG-IV): sequencing the most valuable type-strain genomes for metagenomic binning, comparative biology and taxonomic classification.</title>
        <authorList>
            <person name="Goeker M."/>
        </authorList>
    </citation>
    <scope>NUCLEOTIDE SEQUENCE [LARGE SCALE GENOMIC DNA]</scope>
    <source>
        <strain evidence="5 6">DSM 26720</strain>
    </source>
</reference>
<comment type="caution">
    <text evidence="5">The sequence shown here is derived from an EMBL/GenBank/DDBJ whole genome shotgun (WGS) entry which is preliminary data.</text>
</comment>
<name>A0A364JV31_9HYPH</name>